<dbReference type="InterPro" id="IPR054722">
    <property type="entry name" value="PolX-like_BBD"/>
</dbReference>
<proteinExistence type="predicted"/>
<evidence type="ECO:0000256" key="6">
    <source>
        <dbReference type="SAM" id="MobiDB-lite"/>
    </source>
</evidence>
<keyword evidence="10" id="KW-1185">Reference proteome</keyword>
<dbReference type="PANTHER" id="PTHR42648">
    <property type="entry name" value="TRANSPOSASE, PUTATIVE-RELATED"/>
    <property type="match status" value="1"/>
</dbReference>
<dbReference type="InterPro" id="IPR025724">
    <property type="entry name" value="GAG-pre-integrase_dom"/>
</dbReference>
<evidence type="ECO:0000256" key="4">
    <source>
        <dbReference type="ARBA" id="ARBA00022801"/>
    </source>
</evidence>
<protein>
    <recommendedName>
        <fullName evidence="11">CCHC-type domain-containing protein</fullName>
    </recommendedName>
</protein>
<dbReference type="InterPro" id="IPR036397">
    <property type="entry name" value="RNaseH_sf"/>
</dbReference>
<evidence type="ECO:0000313" key="10">
    <source>
        <dbReference type="Proteomes" id="UP000242715"/>
    </source>
</evidence>
<sequence>MANQNTTSTQFPANLPVFKGENYDRWCAQMKVIFRFQDVLETVINGVAELAANAEEAARTHHHELKKKDAKALFIIHQCVDPNIFEKIIEEETSKGAWDTLKNTYGGDEKLKGIKLQALRRQYEMMQMNEQETIAEYLARMLSLTNLMKACGEALSDRSKIEKVLRTLTEKFDHIVVAIEESKDLATMKIEELQASLEAHELRVKQRSSNKAVEQALQAKIQNKNYKGKDKWKKKKEEPENSSKNSKTQAVGSIKGNQNKKNPKKKIDKKDIQCYNCQNYGHYARECNSKKVERGDKDEAQFANGGGSDSNDSLLMAITNSEVDKSNLWYLDTGCSNHMTGNKKWFLKLDHSVRRSIKFADNSQVIYAGMGTVLVKRKDGHESVINEVLYVPSMTSNLISLGQLLEKDYTMKLENRELKIYDAKSRLILKAPLSNNRTFKIEINVIDHHCLASITNPEENWIWHHRFGHLNFKSLSMLNSKDMVHGLPQIKTPSEVCEDCCAAKQTRNSFKNELPMKSTHKLEMVYSDVCGPFEVKSIGGNNYFLTFIDDYTRHVWLYLIEKKSEVFTKFKKFKSLVEKQSGCDLKKLRTDGGGEYTSLEFAKFCEDEGIVHEITAPYTPQHNGVAERKNRSIMNMARSMLKGKNMPHRFWGEATSTAVHIINRSPTKKLKNKTPHEAWTGMKPSVNHFRIFGSLSFRHVPDQVRRKLDDRSQPMVLLGYHPTGTSSMPSTKLVLEETINEQVDVAENNQNNLPNGEPNQMLRRSTRERVPSVRLDGYDVFPDQAITEAGELVNEAMIAELEPVTLDQALNDSNWKAAMVEELKSIEKNNTWELMHNTVSKRPIDVKWLFKLKMKPNGEIAKYKARLVAKGFLQKQGLDFNEVFAPVARLETIRLVVAITSYRGWSMHQLDVKSAFLNGPLDEEVYVKQPPSFEIKGQEEKVFKLKKTLYGLKQAPRSWNKTIDSFLIKLDFIKCTSEHGVYVKGSNNEDLILLCLYVDDLLITGSNKNILQKFKTDIMREFEMSDLGELSYFLGMEFVKTSKGYFLHQKKYVEDILKRFHMSNCNPAITPMETGLKLSKITNEELVDSTLYKQIIGSLRYLCNTRIDICHSVGLLSRFMSEPRTSHLTAAKRVLRYVKGTSSHGILLPNQSNNSVKLKAYGYSDSDWGGDQDDRKSTAGYLFMLGNSPISWCLKKQGIVALSSCEAEYVAASFAACQANWIEMLLSELKAVEVTMMKLLVDNKSAIDLANNPVSHGRSKHIERRFHFLRDQVNKEKLELEYCNTEIQLADILTKPMAKARFHNLKRLIGMNSLENMH</sequence>
<dbReference type="GO" id="GO:0015074">
    <property type="term" value="P:DNA integration"/>
    <property type="evidence" value="ECO:0007669"/>
    <property type="project" value="InterPro"/>
</dbReference>
<dbReference type="InterPro" id="IPR043502">
    <property type="entry name" value="DNA/RNA_pol_sf"/>
</dbReference>
<dbReference type="PROSITE" id="PS50158">
    <property type="entry name" value="ZF_CCHC"/>
    <property type="match status" value="1"/>
</dbReference>
<organism evidence="9 10">
    <name type="scientific">Trifolium subterraneum</name>
    <name type="common">Subterranean clover</name>
    <dbReference type="NCBI Taxonomy" id="3900"/>
    <lineage>
        <taxon>Eukaryota</taxon>
        <taxon>Viridiplantae</taxon>
        <taxon>Streptophyta</taxon>
        <taxon>Embryophyta</taxon>
        <taxon>Tracheophyta</taxon>
        <taxon>Spermatophyta</taxon>
        <taxon>Magnoliopsida</taxon>
        <taxon>eudicotyledons</taxon>
        <taxon>Gunneridae</taxon>
        <taxon>Pentapetalae</taxon>
        <taxon>rosids</taxon>
        <taxon>fabids</taxon>
        <taxon>Fabales</taxon>
        <taxon>Fabaceae</taxon>
        <taxon>Papilionoideae</taxon>
        <taxon>50 kb inversion clade</taxon>
        <taxon>NPAAA clade</taxon>
        <taxon>Hologalegina</taxon>
        <taxon>IRL clade</taxon>
        <taxon>Trifolieae</taxon>
        <taxon>Trifolium</taxon>
    </lineage>
</organism>
<dbReference type="SUPFAM" id="SSF57756">
    <property type="entry name" value="Retrovirus zinc finger-like domains"/>
    <property type="match status" value="1"/>
</dbReference>
<dbReference type="Pfam" id="PF07727">
    <property type="entry name" value="RVT_2"/>
    <property type="match status" value="1"/>
</dbReference>
<gene>
    <name evidence="9" type="ORF">TSUD_100640</name>
</gene>
<dbReference type="CDD" id="cd09272">
    <property type="entry name" value="RNase_HI_RT_Ty1"/>
    <property type="match status" value="1"/>
</dbReference>
<dbReference type="Gene3D" id="3.30.420.10">
    <property type="entry name" value="Ribonuclease H-like superfamily/Ribonuclease H"/>
    <property type="match status" value="1"/>
</dbReference>
<dbReference type="Gene3D" id="4.10.60.10">
    <property type="entry name" value="Zinc finger, CCHC-type"/>
    <property type="match status" value="1"/>
</dbReference>
<feature type="region of interest" description="Disordered" evidence="6">
    <location>
        <begin position="206"/>
        <end position="267"/>
    </location>
</feature>
<dbReference type="PANTHER" id="PTHR42648:SF18">
    <property type="entry name" value="RETROTRANSPOSON, UNCLASSIFIED-LIKE PROTEIN"/>
    <property type="match status" value="1"/>
</dbReference>
<keyword evidence="2" id="KW-0479">Metal-binding</keyword>
<feature type="domain" description="CCHC-type" evidence="7">
    <location>
        <begin position="274"/>
        <end position="287"/>
    </location>
</feature>
<dbReference type="InterPro" id="IPR001878">
    <property type="entry name" value="Znf_CCHC"/>
</dbReference>
<keyword evidence="4" id="KW-0378">Hydrolase</keyword>
<dbReference type="PROSITE" id="PS50994">
    <property type="entry name" value="INTEGRASE"/>
    <property type="match status" value="1"/>
</dbReference>
<dbReference type="GO" id="GO:0006508">
    <property type="term" value="P:proteolysis"/>
    <property type="evidence" value="ECO:0007669"/>
    <property type="project" value="UniProtKB-KW"/>
</dbReference>
<dbReference type="Pfam" id="PF00098">
    <property type="entry name" value="zf-CCHC"/>
    <property type="match status" value="1"/>
</dbReference>
<accession>A0A2Z6PIF7</accession>
<dbReference type="SMART" id="SM00343">
    <property type="entry name" value="ZnF_C2HC"/>
    <property type="match status" value="1"/>
</dbReference>
<dbReference type="Proteomes" id="UP000242715">
    <property type="component" value="Unassembled WGS sequence"/>
</dbReference>
<dbReference type="GO" id="GO:0004190">
    <property type="term" value="F:aspartic-type endopeptidase activity"/>
    <property type="evidence" value="ECO:0007669"/>
    <property type="project" value="UniProtKB-KW"/>
</dbReference>
<evidence type="ECO:0000256" key="2">
    <source>
        <dbReference type="ARBA" id="ARBA00022723"/>
    </source>
</evidence>
<evidence type="ECO:0000256" key="1">
    <source>
        <dbReference type="ARBA" id="ARBA00022670"/>
    </source>
</evidence>
<dbReference type="InterPro" id="IPR036875">
    <property type="entry name" value="Znf_CCHC_sf"/>
</dbReference>
<dbReference type="SUPFAM" id="SSF56672">
    <property type="entry name" value="DNA/RNA polymerases"/>
    <property type="match status" value="1"/>
</dbReference>
<evidence type="ECO:0000256" key="3">
    <source>
        <dbReference type="ARBA" id="ARBA00022750"/>
    </source>
</evidence>
<dbReference type="Pfam" id="PF14223">
    <property type="entry name" value="Retrotran_gag_2"/>
    <property type="match status" value="1"/>
</dbReference>
<name>A0A2Z6PIF7_TRISU</name>
<feature type="domain" description="Integrase catalytic" evidence="8">
    <location>
        <begin position="511"/>
        <end position="683"/>
    </location>
</feature>
<dbReference type="InterPro" id="IPR012337">
    <property type="entry name" value="RNaseH-like_sf"/>
</dbReference>
<dbReference type="OrthoDB" id="775972at2759"/>
<keyword evidence="3" id="KW-0064">Aspartyl protease</keyword>
<evidence type="ECO:0000259" key="8">
    <source>
        <dbReference type="PROSITE" id="PS50994"/>
    </source>
</evidence>
<dbReference type="InterPro" id="IPR039537">
    <property type="entry name" value="Retrotran_Ty1/copia-like"/>
</dbReference>
<dbReference type="Pfam" id="PF22936">
    <property type="entry name" value="Pol_BBD"/>
    <property type="match status" value="1"/>
</dbReference>
<reference evidence="10" key="1">
    <citation type="journal article" date="2017" name="Front. Plant Sci.">
        <title>Climate Clever Clovers: New Paradigm to Reduce the Environmental Footprint of Ruminants by Breeding Low Methanogenic Forages Utilizing Haplotype Variation.</title>
        <authorList>
            <person name="Kaur P."/>
            <person name="Appels R."/>
            <person name="Bayer P.E."/>
            <person name="Keeble-Gagnere G."/>
            <person name="Wang J."/>
            <person name="Hirakawa H."/>
            <person name="Shirasawa K."/>
            <person name="Vercoe P."/>
            <person name="Stefanova K."/>
            <person name="Durmic Z."/>
            <person name="Nichols P."/>
            <person name="Revell C."/>
            <person name="Isobe S.N."/>
            <person name="Edwards D."/>
            <person name="Erskine W."/>
        </authorList>
    </citation>
    <scope>NUCLEOTIDE SEQUENCE [LARGE SCALE GENOMIC DNA]</scope>
    <source>
        <strain evidence="10">cv. Daliak</strain>
    </source>
</reference>
<evidence type="ECO:0000256" key="5">
    <source>
        <dbReference type="PROSITE-ProRule" id="PRU00047"/>
    </source>
</evidence>
<dbReference type="InterPro" id="IPR013103">
    <property type="entry name" value="RVT_2"/>
</dbReference>
<keyword evidence="5" id="KW-0862">Zinc</keyword>
<dbReference type="GO" id="GO:0008270">
    <property type="term" value="F:zinc ion binding"/>
    <property type="evidence" value="ECO:0007669"/>
    <property type="project" value="UniProtKB-KW"/>
</dbReference>
<evidence type="ECO:0000259" key="7">
    <source>
        <dbReference type="PROSITE" id="PS50158"/>
    </source>
</evidence>
<dbReference type="GO" id="GO:0003676">
    <property type="term" value="F:nucleic acid binding"/>
    <property type="evidence" value="ECO:0007669"/>
    <property type="project" value="InterPro"/>
</dbReference>
<dbReference type="EMBL" id="DF974041">
    <property type="protein sequence ID" value="GAU44417.1"/>
    <property type="molecule type" value="Genomic_DNA"/>
</dbReference>
<evidence type="ECO:0000313" key="9">
    <source>
        <dbReference type="EMBL" id="GAU44417.1"/>
    </source>
</evidence>
<dbReference type="Pfam" id="PF13976">
    <property type="entry name" value="gag_pre-integrs"/>
    <property type="match status" value="1"/>
</dbReference>
<dbReference type="Pfam" id="PF00665">
    <property type="entry name" value="rve"/>
    <property type="match status" value="1"/>
</dbReference>
<evidence type="ECO:0008006" key="11">
    <source>
        <dbReference type="Google" id="ProtNLM"/>
    </source>
</evidence>
<dbReference type="SUPFAM" id="SSF53098">
    <property type="entry name" value="Ribonuclease H-like"/>
    <property type="match status" value="1"/>
</dbReference>
<dbReference type="InterPro" id="IPR001584">
    <property type="entry name" value="Integrase_cat-core"/>
</dbReference>
<keyword evidence="1" id="KW-0645">Protease</keyword>
<keyword evidence="5" id="KW-0863">Zinc-finger</keyword>